<dbReference type="Pfam" id="PF00664">
    <property type="entry name" value="ABC_membrane"/>
    <property type="match status" value="1"/>
</dbReference>
<dbReference type="Pfam" id="PF00005">
    <property type="entry name" value="ABC_tran"/>
    <property type="match status" value="1"/>
</dbReference>
<comment type="caution">
    <text evidence="10">The sequence shown here is derived from an EMBL/GenBank/DDBJ whole genome shotgun (WGS) entry which is preliminary data.</text>
</comment>
<feature type="transmembrane region" description="Helical" evidence="7">
    <location>
        <begin position="34"/>
        <end position="56"/>
    </location>
</feature>
<keyword evidence="3" id="KW-0547">Nucleotide-binding</keyword>
<feature type="transmembrane region" description="Helical" evidence="7">
    <location>
        <begin position="68"/>
        <end position="89"/>
    </location>
</feature>
<dbReference type="PROSITE" id="PS50929">
    <property type="entry name" value="ABC_TM1F"/>
    <property type="match status" value="1"/>
</dbReference>
<feature type="transmembrane region" description="Helical" evidence="7">
    <location>
        <begin position="290"/>
        <end position="308"/>
    </location>
</feature>
<comment type="subcellular location">
    <subcellularLocation>
        <location evidence="1">Cell membrane</location>
        <topology evidence="1">Multi-pass membrane protein</topology>
    </subcellularLocation>
</comment>
<evidence type="ECO:0000256" key="1">
    <source>
        <dbReference type="ARBA" id="ARBA00004651"/>
    </source>
</evidence>
<dbReference type="SMART" id="SM00382">
    <property type="entry name" value="AAA"/>
    <property type="match status" value="1"/>
</dbReference>
<dbReference type="SUPFAM" id="SSF52540">
    <property type="entry name" value="P-loop containing nucleoside triphosphate hydrolases"/>
    <property type="match status" value="1"/>
</dbReference>
<dbReference type="EMBL" id="JBHSLF010000006">
    <property type="protein sequence ID" value="MFC5342935.1"/>
    <property type="molecule type" value="Genomic_DNA"/>
</dbReference>
<dbReference type="InterPro" id="IPR003593">
    <property type="entry name" value="AAA+_ATPase"/>
</dbReference>
<dbReference type="Gene3D" id="3.40.50.300">
    <property type="entry name" value="P-loop containing nucleotide triphosphate hydrolases"/>
    <property type="match status" value="1"/>
</dbReference>
<dbReference type="Gene3D" id="1.20.1560.10">
    <property type="entry name" value="ABC transporter type 1, transmembrane domain"/>
    <property type="match status" value="1"/>
</dbReference>
<dbReference type="SUPFAM" id="SSF90123">
    <property type="entry name" value="ABC transporter transmembrane region"/>
    <property type="match status" value="1"/>
</dbReference>
<evidence type="ECO:0000256" key="7">
    <source>
        <dbReference type="SAM" id="Phobius"/>
    </source>
</evidence>
<protein>
    <submittedName>
        <fullName evidence="10">ATP-binding cassette domain-containing protein</fullName>
    </submittedName>
</protein>
<evidence type="ECO:0000256" key="2">
    <source>
        <dbReference type="ARBA" id="ARBA00022692"/>
    </source>
</evidence>
<evidence type="ECO:0000256" key="5">
    <source>
        <dbReference type="ARBA" id="ARBA00022989"/>
    </source>
</evidence>
<dbReference type="InterPro" id="IPR017871">
    <property type="entry name" value="ABC_transporter-like_CS"/>
</dbReference>
<gene>
    <name evidence="10" type="ORF">ACFPIE_03350</name>
</gene>
<feature type="domain" description="ABC transmembrane type-1" evidence="9">
    <location>
        <begin position="37"/>
        <end position="323"/>
    </location>
</feature>
<dbReference type="GO" id="GO:0005524">
    <property type="term" value="F:ATP binding"/>
    <property type="evidence" value="ECO:0007669"/>
    <property type="project" value="UniProtKB-KW"/>
</dbReference>
<dbReference type="RefSeq" id="WP_374039538.1">
    <property type="nucleotide sequence ID" value="NZ_CP169083.1"/>
</dbReference>
<dbReference type="InterPro" id="IPR039421">
    <property type="entry name" value="Type_1_exporter"/>
</dbReference>
<organism evidence="10 11">
    <name type="scientific">Brevundimonas staleyi</name>
    <dbReference type="NCBI Taxonomy" id="74326"/>
    <lineage>
        <taxon>Bacteria</taxon>
        <taxon>Pseudomonadati</taxon>
        <taxon>Pseudomonadota</taxon>
        <taxon>Alphaproteobacteria</taxon>
        <taxon>Caulobacterales</taxon>
        <taxon>Caulobacteraceae</taxon>
        <taxon>Brevundimonas</taxon>
    </lineage>
</organism>
<dbReference type="PANTHER" id="PTHR24221">
    <property type="entry name" value="ATP-BINDING CASSETTE SUB-FAMILY B"/>
    <property type="match status" value="1"/>
</dbReference>
<proteinExistence type="predicted"/>
<dbReference type="Proteomes" id="UP001596152">
    <property type="component" value="Unassembled WGS sequence"/>
</dbReference>
<keyword evidence="5 7" id="KW-1133">Transmembrane helix</keyword>
<evidence type="ECO:0000256" key="4">
    <source>
        <dbReference type="ARBA" id="ARBA00022840"/>
    </source>
</evidence>
<feature type="transmembrane region" description="Helical" evidence="7">
    <location>
        <begin position="149"/>
        <end position="176"/>
    </location>
</feature>
<evidence type="ECO:0000256" key="6">
    <source>
        <dbReference type="ARBA" id="ARBA00023136"/>
    </source>
</evidence>
<evidence type="ECO:0000313" key="10">
    <source>
        <dbReference type="EMBL" id="MFC5342935.1"/>
    </source>
</evidence>
<dbReference type="PROSITE" id="PS50893">
    <property type="entry name" value="ABC_TRANSPORTER_2"/>
    <property type="match status" value="1"/>
</dbReference>
<evidence type="ECO:0000259" key="8">
    <source>
        <dbReference type="PROSITE" id="PS50893"/>
    </source>
</evidence>
<dbReference type="InterPro" id="IPR003439">
    <property type="entry name" value="ABC_transporter-like_ATP-bd"/>
</dbReference>
<feature type="transmembrane region" description="Helical" evidence="7">
    <location>
        <begin position="109"/>
        <end position="128"/>
    </location>
</feature>
<evidence type="ECO:0000313" key="11">
    <source>
        <dbReference type="Proteomes" id="UP001596152"/>
    </source>
</evidence>
<keyword evidence="4 10" id="KW-0067">ATP-binding</keyword>
<evidence type="ECO:0000259" key="9">
    <source>
        <dbReference type="PROSITE" id="PS50929"/>
    </source>
</evidence>
<name>A0ABW0FMF4_9CAUL</name>
<keyword evidence="11" id="KW-1185">Reference proteome</keyword>
<accession>A0ABW0FMF4</accession>
<evidence type="ECO:0000256" key="3">
    <source>
        <dbReference type="ARBA" id="ARBA00022741"/>
    </source>
</evidence>
<feature type="transmembrane region" description="Helical" evidence="7">
    <location>
        <begin position="265"/>
        <end position="284"/>
    </location>
</feature>
<dbReference type="PROSITE" id="PS00211">
    <property type="entry name" value="ABC_TRANSPORTER_1"/>
    <property type="match status" value="1"/>
</dbReference>
<keyword evidence="6 7" id="KW-0472">Membrane</keyword>
<sequence length="614" mass="65165">MLDRSTPSPGQKRARLREIERRLRHAVEPASLRWLGLALVIVTLGGGAASLAPLALKAVVDRLAGPQATGTSLGALAGLVGLYVAALLFQRLCEQIQAYAYARGEQRLVRRFGLLAYTHMLILPASFHQDHKSGGLAQSLAQGLLGLRLILTHAALTVAPVVVQIVVAGVVLGSVFGPSMGLVLLAALLAYCAVFTWGVFRLHGAVKGVSSAQIDVGGATADGLMNVEAIKAYTAERRFARRYDALLAATEDQWRVFLRLRLQNGLAVALVFAAAVAGVHLIAGRQVADGAMTIGAFVLVNTYLLQLVRPLETLGFAIRDIGQGLAYLDTIGAILDETPEPGSELPEARSAKPPPLPAELVFEDVDFGFGDRDTLQAISFRAAPGALIGIVGPSGAGKSSLLRLVLRFNEPTRGRVLFDGQPLGELPLRSLREQIALVSQDTILFNDTIGANIALAAEDADEDAITQAAARARLSEFLADLPDGLNTLVGERGLKLSGGERQRVSIARAALKNARLVILDEPTAALDPATERAIWQAMSGLSQGATTLVVTHRLSTVAEADEILVLERGRIVERGKHVELLALGGLYARLWRTQASGAFRSAATFDDDALASSF</sequence>
<reference evidence="11" key="1">
    <citation type="journal article" date="2019" name="Int. J. Syst. Evol. Microbiol.">
        <title>The Global Catalogue of Microorganisms (GCM) 10K type strain sequencing project: providing services to taxonomists for standard genome sequencing and annotation.</title>
        <authorList>
            <consortium name="The Broad Institute Genomics Platform"/>
            <consortium name="The Broad Institute Genome Sequencing Center for Infectious Disease"/>
            <person name="Wu L."/>
            <person name="Ma J."/>
        </authorList>
    </citation>
    <scope>NUCLEOTIDE SEQUENCE [LARGE SCALE GENOMIC DNA]</scope>
    <source>
        <strain evidence="11">JCM 12125</strain>
    </source>
</reference>
<dbReference type="InterPro" id="IPR036640">
    <property type="entry name" value="ABC1_TM_sf"/>
</dbReference>
<keyword evidence="2 7" id="KW-0812">Transmembrane</keyword>
<dbReference type="PANTHER" id="PTHR24221:SF632">
    <property type="entry name" value="ATP-DEPENDENT LIPID A-CORE FLIPPASE"/>
    <property type="match status" value="1"/>
</dbReference>
<dbReference type="InterPro" id="IPR011527">
    <property type="entry name" value="ABC1_TM_dom"/>
</dbReference>
<dbReference type="InterPro" id="IPR027417">
    <property type="entry name" value="P-loop_NTPase"/>
</dbReference>
<feature type="transmembrane region" description="Helical" evidence="7">
    <location>
        <begin position="182"/>
        <end position="200"/>
    </location>
</feature>
<feature type="domain" description="ABC transporter" evidence="8">
    <location>
        <begin position="360"/>
        <end position="593"/>
    </location>
</feature>